<dbReference type="GO" id="GO:0005509">
    <property type="term" value="F:calcium ion binding"/>
    <property type="evidence" value="ECO:0007669"/>
    <property type="project" value="InterPro"/>
</dbReference>
<protein>
    <submittedName>
        <fullName evidence="2">Uncharacterized protein</fullName>
    </submittedName>
</protein>
<dbReference type="InterPro" id="IPR015919">
    <property type="entry name" value="Cadherin-like_sf"/>
</dbReference>
<dbReference type="Gene3D" id="2.160.20.10">
    <property type="entry name" value="Single-stranded right-handed beta-helix, Pectin lyase-like"/>
    <property type="match status" value="1"/>
</dbReference>
<dbReference type="InterPro" id="IPR011050">
    <property type="entry name" value="Pectin_lyase_fold/virulence"/>
</dbReference>
<accession>B9XAY8</accession>
<dbReference type="InterPro" id="IPR013783">
    <property type="entry name" value="Ig-like_fold"/>
</dbReference>
<evidence type="ECO:0000256" key="1">
    <source>
        <dbReference type="SAM" id="MobiDB-lite"/>
    </source>
</evidence>
<feature type="compositionally biased region" description="Basic residues" evidence="1">
    <location>
        <begin position="1"/>
        <end position="14"/>
    </location>
</feature>
<dbReference type="Gene3D" id="2.60.40.2810">
    <property type="match status" value="1"/>
</dbReference>
<sequence>MSPPRHRLRHRKRQQPVGSPDCVEPASSVKPGDTIWLRGGVHRQLNRPTKFTSSLSGTSAAPITVRQYPGERATIDGNLTQSTGGYVNYWGFEVMDSQQFASGWIPTRTSTQTGPFPTTWWAPYDGKQIDFCVSGVDLRAPNCKLINLVIHDNIGGGLGMNTAAGNTEVYGMLSYYNGWQGADRGHGHGIYAQNVAPAVKYVENSLVFNNYALGMQATGSASPIADNFTIEGSAFFLNGALANSHQQNLLIGPYQGQAQNPVVRTNFIYDTQGTSSDFFLGYDGGSANAICQGNYFQTSTMFNANANMTLAGNTFLSATIGLTQSSYPNNSYLTTTPTKNVIAVRPNKYEPGRANILVYNWEKLNSVAVDVSQVLPVGTAYEVHSAQNFYGTPVVKGTYNGGSIMVPMMGLPVAAPVGASAPPAAGPNFGAYVLLPTSSVTNTPPPATNSAPVISSIANQTLNAGTASSAIAFTVSDAQTAATSLTLAGTSSNPTLVPNANIVFGGSSSNRTVTVTPAANQSGTANITVTVSDGSLTSSKTFTVTVSATPVNTPPVISTITAQTTVTNKATAAIAFTVSDAQTAATSLTLAGTSSNPTLVPNANIVFGGSSSNRTVTVTPAANQSGTANITITVNDGSASSTTTFPLTVTAPTAPAQTVTIPLEAEAGLLVAPMTVFTNAQNSSQRYVATTTAEQGSVTFIVNVPVAGTYYIWGKVLSPSFAADSFYVSVDGGTEDVYDDAEGVWSNNWQWTAVNGRGTTGQPLALNPRTFTLSQGSHSIKFRGREANATLDRIIVSNDPTFVPKDVAANSITLTANGNTTTQFTSTSFQGTTNLFKDTILVSIASPYTTQGGTVSSCDGGILYTPKSGFTGSDTFTFTLTDSSGNSSSATATITVQAAPVRTASVPLQKQADGSVQVVLKGNPGTNYNLQVSSDLQTWVTLGNVSAGNDGLIAFTDNSASSFRSKFYRTI</sequence>
<dbReference type="AlphaFoldDB" id="B9XAY8"/>
<dbReference type="SUPFAM" id="SSF49313">
    <property type="entry name" value="Cadherin-like"/>
    <property type="match status" value="1"/>
</dbReference>
<comment type="caution">
    <text evidence="2">The sequence shown here is derived from an EMBL/GenBank/DDBJ whole genome shotgun (WGS) entry which is preliminary data.</text>
</comment>
<dbReference type="Gene3D" id="2.60.120.260">
    <property type="entry name" value="Galactose-binding domain-like"/>
    <property type="match status" value="1"/>
</dbReference>
<dbReference type="Pfam" id="PF17963">
    <property type="entry name" value="Big_9"/>
    <property type="match status" value="2"/>
</dbReference>
<reference evidence="2 3" key="1">
    <citation type="journal article" date="2011" name="J. Bacteriol.">
        <title>Genome sequence of 'Pedosphaera parvula' Ellin514, an aerobic Verrucomicrobial isolate from pasture soil.</title>
        <authorList>
            <person name="Kant R."/>
            <person name="van Passel M.W."/>
            <person name="Sangwan P."/>
            <person name="Palva A."/>
            <person name="Lucas S."/>
            <person name="Copeland A."/>
            <person name="Lapidus A."/>
            <person name="Glavina Del Rio T."/>
            <person name="Dalin E."/>
            <person name="Tice H."/>
            <person name="Bruce D."/>
            <person name="Goodwin L."/>
            <person name="Pitluck S."/>
            <person name="Chertkov O."/>
            <person name="Larimer F.W."/>
            <person name="Land M.L."/>
            <person name="Hauser L."/>
            <person name="Brettin T.S."/>
            <person name="Detter J.C."/>
            <person name="Han S."/>
            <person name="de Vos W.M."/>
            <person name="Janssen P.H."/>
            <person name="Smidt H."/>
        </authorList>
    </citation>
    <scope>NUCLEOTIDE SEQUENCE [LARGE SCALE GENOMIC DNA]</scope>
    <source>
        <strain evidence="2 3">Ellin514</strain>
    </source>
</reference>
<dbReference type="Gene3D" id="2.60.40.10">
    <property type="entry name" value="Immunoglobulins"/>
    <property type="match status" value="2"/>
</dbReference>
<dbReference type="Proteomes" id="UP000003688">
    <property type="component" value="Unassembled WGS sequence"/>
</dbReference>
<gene>
    <name evidence="2" type="ORF">Cflav_PD5808</name>
</gene>
<dbReference type="GO" id="GO:0016020">
    <property type="term" value="C:membrane"/>
    <property type="evidence" value="ECO:0007669"/>
    <property type="project" value="InterPro"/>
</dbReference>
<dbReference type="CDD" id="cd02795">
    <property type="entry name" value="CBM6-CBM35-CBM36_like"/>
    <property type="match status" value="1"/>
</dbReference>
<name>B9XAY8_PEDPL</name>
<proteinExistence type="predicted"/>
<dbReference type="InterPro" id="IPR012334">
    <property type="entry name" value="Pectin_lyas_fold"/>
</dbReference>
<dbReference type="SUPFAM" id="SSF51126">
    <property type="entry name" value="Pectin lyase-like"/>
    <property type="match status" value="1"/>
</dbReference>
<organism evidence="2 3">
    <name type="scientific">Pedosphaera parvula (strain Ellin514)</name>
    <dbReference type="NCBI Taxonomy" id="320771"/>
    <lineage>
        <taxon>Bacteria</taxon>
        <taxon>Pseudomonadati</taxon>
        <taxon>Verrucomicrobiota</taxon>
        <taxon>Pedosphaerae</taxon>
        <taxon>Pedosphaerales</taxon>
        <taxon>Pedosphaeraceae</taxon>
        <taxon>Pedosphaera</taxon>
    </lineage>
</organism>
<dbReference type="EMBL" id="ABOX02000002">
    <property type="protein sequence ID" value="EEF63173.1"/>
    <property type="molecule type" value="Genomic_DNA"/>
</dbReference>
<feature type="region of interest" description="Disordered" evidence="1">
    <location>
        <begin position="1"/>
        <end position="29"/>
    </location>
</feature>
<evidence type="ECO:0000313" key="2">
    <source>
        <dbReference type="EMBL" id="EEF63173.1"/>
    </source>
</evidence>
<evidence type="ECO:0000313" key="3">
    <source>
        <dbReference type="Proteomes" id="UP000003688"/>
    </source>
</evidence>
<keyword evidence="3" id="KW-1185">Reference proteome</keyword>